<evidence type="ECO:0000313" key="3">
    <source>
        <dbReference type="Proteomes" id="UP000663874"/>
    </source>
</evidence>
<protein>
    <submittedName>
        <fullName evidence="1">Uncharacterized protein</fullName>
    </submittedName>
</protein>
<dbReference type="Proteomes" id="UP000663874">
    <property type="component" value="Unassembled WGS sequence"/>
</dbReference>
<evidence type="ECO:0000313" key="1">
    <source>
        <dbReference type="EMBL" id="CAF3727995.1"/>
    </source>
</evidence>
<dbReference type="AlphaFoldDB" id="A0A818WST0"/>
<reference evidence="1" key="1">
    <citation type="submission" date="2021-02" db="EMBL/GenBank/DDBJ databases">
        <authorList>
            <person name="Nowell W R."/>
        </authorList>
    </citation>
    <scope>NUCLEOTIDE SEQUENCE</scope>
</reference>
<accession>A0A818WST0</accession>
<evidence type="ECO:0000313" key="2">
    <source>
        <dbReference type="EMBL" id="CAF4093225.1"/>
    </source>
</evidence>
<name>A0A818WST0_9BILA</name>
<dbReference type="Proteomes" id="UP000663823">
    <property type="component" value="Unassembled WGS sequence"/>
</dbReference>
<dbReference type="EMBL" id="CAJOAX010011418">
    <property type="protein sequence ID" value="CAF4093225.1"/>
    <property type="molecule type" value="Genomic_DNA"/>
</dbReference>
<sequence length="82" mass="9693">MFRSCFSYTDDTKSPFCSSITHIDPSQLLSFLKTKLKYYREQDVLDVIQKYQASVLIPSIVYLLEHFSQYTKTFDLLLKSMH</sequence>
<proteinExistence type="predicted"/>
<organism evidence="1 3">
    <name type="scientific">Rotaria sordida</name>
    <dbReference type="NCBI Taxonomy" id="392033"/>
    <lineage>
        <taxon>Eukaryota</taxon>
        <taxon>Metazoa</taxon>
        <taxon>Spiralia</taxon>
        <taxon>Gnathifera</taxon>
        <taxon>Rotifera</taxon>
        <taxon>Eurotatoria</taxon>
        <taxon>Bdelloidea</taxon>
        <taxon>Philodinida</taxon>
        <taxon>Philodinidae</taxon>
        <taxon>Rotaria</taxon>
    </lineage>
</organism>
<comment type="caution">
    <text evidence="1">The sequence shown here is derived from an EMBL/GenBank/DDBJ whole genome shotgun (WGS) entry which is preliminary data.</text>
</comment>
<dbReference type="EMBL" id="CAJOBE010001257">
    <property type="protein sequence ID" value="CAF3727995.1"/>
    <property type="molecule type" value="Genomic_DNA"/>
</dbReference>
<gene>
    <name evidence="1" type="ORF">FNK824_LOCUS10908</name>
    <name evidence="2" type="ORF">OTI717_LOCUS33780</name>
</gene>